<dbReference type="GO" id="GO:0052621">
    <property type="term" value="F:diguanylate cyclase activity"/>
    <property type="evidence" value="ECO:0007669"/>
    <property type="project" value="UniProtKB-EC"/>
</dbReference>
<evidence type="ECO:0000313" key="3">
    <source>
        <dbReference type="EMBL" id="HEW46282.1"/>
    </source>
</evidence>
<proteinExistence type="predicted"/>
<dbReference type="GO" id="GO:1902201">
    <property type="term" value="P:negative regulation of bacterial-type flagellum-dependent cell motility"/>
    <property type="evidence" value="ECO:0007669"/>
    <property type="project" value="TreeGrafter"/>
</dbReference>
<dbReference type="Pfam" id="PF00990">
    <property type="entry name" value="GGDEF"/>
    <property type="match status" value="1"/>
</dbReference>
<protein>
    <recommendedName>
        <fullName evidence="1">diguanylate cyclase</fullName>
        <ecNumber evidence="1">2.7.7.65</ecNumber>
    </recommendedName>
</protein>
<reference evidence="3" key="1">
    <citation type="journal article" date="2020" name="mSystems">
        <title>Genome- and Community-Level Interaction Insights into Carbon Utilization and Element Cycling Functions of Hydrothermarchaeota in Hydrothermal Sediment.</title>
        <authorList>
            <person name="Zhou Z."/>
            <person name="Liu Y."/>
            <person name="Xu W."/>
            <person name="Pan J."/>
            <person name="Luo Z.H."/>
            <person name="Li M."/>
        </authorList>
    </citation>
    <scope>NUCLEOTIDE SEQUENCE [LARGE SCALE GENOMIC DNA]</scope>
    <source>
        <strain evidence="3">SpSt-132</strain>
    </source>
</reference>
<evidence type="ECO:0000259" key="2">
    <source>
        <dbReference type="PROSITE" id="PS50887"/>
    </source>
</evidence>
<feature type="domain" description="GGDEF" evidence="2">
    <location>
        <begin position="210"/>
        <end position="336"/>
    </location>
</feature>
<dbReference type="InterPro" id="IPR029787">
    <property type="entry name" value="Nucleotide_cyclase"/>
</dbReference>
<dbReference type="PANTHER" id="PTHR45138:SF6">
    <property type="entry name" value="DIGUANYLATE CYCLASE DGCN"/>
    <property type="match status" value="1"/>
</dbReference>
<dbReference type="SUPFAM" id="SSF55073">
    <property type="entry name" value="Nucleotide cyclase"/>
    <property type="match status" value="1"/>
</dbReference>
<comment type="caution">
    <text evidence="3">The sequence shown here is derived from an EMBL/GenBank/DDBJ whole genome shotgun (WGS) entry which is preliminary data.</text>
</comment>
<dbReference type="GO" id="GO:0043709">
    <property type="term" value="P:cell adhesion involved in single-species biofilm formation"/>
    <property type="evidence" value="ECO:0007669"/>
    <property type="project" value="TreeGrafter"/>
</dbReference>
<dbReference type="PROSITE" id="PS50887">
    <property type="entry name" value="GGDEF"/>
    <property type="match status" value="1"/>
</dbReference>
<dbReference type="GO" id="GO:0005886">
    <property type="term" value="C:plasma membrane"/>
    <property type="evidence" value="ECO:0007669"/>
    <property type="project" value="TreeGrafter"/>
</dbReference>
<organism evidence="3">
    <name type="scientific">Hydrogenobacter sp</name>
    <dbReference type="NCBI Taxonomy" id="2152829"/>
    <lineage>
        <taxon>Bacteria</taxon>
        <taxon>Pseudomonadati</taxon>
        <taxon>Aquificota</taxon>
        <taxon>Aquificia</taxon>
        <taxon>Aquificales</taxon>
        <taxon>Aquificaceae</taxon>
        <taxon>Hydrogenobacter</taxon>
    </lineage>
</organism>
<accession>A0A7C2V5L3</accession>
<evidence type="ECO:0000256" key="1">
    <source>
        <dbReference type="ARBA" id="ARBA00012528"/>
    </source>
</evidence>
<dbReference type="InterPro" id="IPR050469">
    <property type="entry name" value="Diguanylate_Cyclase"/>
</dbReference>
<gene>
    <name evidence="3" type="ORF">ENO47_06415</name>
</gene>
<dbReference type="Gene3D" id="3.30.70.270">
    <property type="match status" value="1"/>
</dbReference>
<dbReference type="EMBL" id="DSFP01000056">
    <property type="protein sequence ID" value="HEW46282.1"/>
    <property type="molecule type" value="Genomic_DNA"/>
</dbReference>
<dbReference type="PANTHER" id="PTHR45138">
    <property type="entry name" value="REGULATORY COMPONENTS OF SENSORY TRANSDUCTION SYSTEM"/>
    <property type="match status" value="1"/>
</dbReference>
<dbReference type="InterPro" id="IPR000160">
    <property type="entry name" value="GGDEF_dom"/>
</dbReference>
<dbReference type="NCBIfam" id="TIGR00254">
    <property type="entry name" value="GGDEF"/>
    <property type="match status" value="1"/>
</dbReference>
<dbReference type="AlphaFoldDB" id="A0A7C2V5L3"/>
<dbReference type="CDD" id="cd01949">
    <property type="entry name" value="GGDEF"/>
    <property type="match status" value="1"/>
</dbReference>
<name>A0A7C2V5L3_9AQUI</name>
<dbReference type="SMART" id="SM00267">
    <property type="entry name" value="GGDEF"/>
    <property type="match status" value="1"/>
</dbReference>
<dbReference type="EC" id="2.7.7.65" evidence="1"/>
<dbReference type="FunFam" id="3.30.70.270:FF:000001">
    <property type="entry name" value="Diguanylate cyclase domain protein"/>
    <property type="match status" value="1"/>
</dbReference>
<dbReference type="InterPro" id="IPR043128">
    <property type="entry name" value="Rev_trsase/Diguanyl_cyclase"/>
</dbReference>
<sequence>MNKCKLYHKLGSGLPLENSDMKALANIIREELKFLLRNNILPTPKNYERWFVVFCYAFENMNILPSDEKLISLYKKLHGEDGLSDANCDVDITLEILYKLTDDLSKLTRDYKEYARKKEKEISSIEERIPEGELTHLLSELLAHIRDIKAQNERFLKDVEEQHYIIEKLRERLEQAEVEANIDYLTNTFNRRSFERALRECFEEYKKRKTPFSLVFIDLDGFKKINDMYGHSVGDMVLARVAFFLRKSLRARDILARWGGDEFAVLMPNTTREQAICVAERLKRKLEDMQVIVKGQKLKLSFSYGVVEVNDRYTDVEELIREADELMYENKRSRVL</sequence>